<reference evidence="1 2" key="1">
    <citation type="submission" date="2018-02" db="EMBL/GenBank/DDBJ databases">
        <title>Distribution and characterization of Shiga toxin converting temperate phage carried by Shigella flexneri in Hispaniola.</title>
        <authorList>
            <person name="Fogolari M."/>
            <person name="Mavian C."/>
            <person name="Angeletti S."/>
            <person name="Salemi M."/>
            <person name="Lampel K.A."/>
            <person name="Maurelli A.T."/>
        </authorList>
    </citation>
    <scope>NUCLEOTIDE SEQUENCE [LARGE SCALE GENOMIC DNA]</scope>
    <source>
        <strain evidence="1 2">BS979</strain>
    </source>
</reference>
<evidence type="ECO:0000313" key="2">
    <source>
        <dbReference type="Proteomes" id="UP000238186"/>
    </source>
</evidence>
<sequence length="65" mass="7231">MPLQGICVTFFIIHVFLIIRILNNNNPLLESFGIFTLCRARLLLRFLSFVAQVSVSSGASHLPGN</sequence>
<accession>A0A1Q8NGX8</accession>
<name>A0A1Q8NGX8_SHIDY</name>
<protein>
    <submittedName>
        <fullName evidence="1">Uncharacterized protein</fullName>
    </submittedName>
</protein>
<gene>
    <name evidence="1" type="ORF">C5K18_28500</name>
</gene>
<dbReference type="EMBL" id="PUGT01000678">
    <property type="protein sequence ID" value="PQM95643.1"/>
    <property type="molecule type" value="Genomic_DNA"/>
</dbReference>
<evidence type="ECO:0000313" key="1">
    <source>
        <dbReference type="EMBL" id="PQM95643.1"/>
    </source>
</evidence>
<dbReference type="AlphaFoldDB" id="A0A1Q8NGX8"/>
<dbReference type="Proteomes" id="UP000238186">
    <property type="component" value="Unassembled WGS sequence"/>
</dbReference>
<organism evidence="1 2">
    <name type="scientific">Shigella dysenteriae</name>
    <dbReference type="NCBI Taxonomy" id="622"/>
    <lineage>
        <taxon>Bacteria</taxon>
        <taxon>Pseudomonadati</taxon>
        <taxon>Pseudomonadota</taxon>
        <taxon>Gammaproteobacteria</taxon>
        <taxon>Enterobacterales</taxon>
        <taxon>Enterobacteriaceae</taxon>
        <taxon>Shigella</taxon>
    </lineage>
</organism>
<proteinExistence type="predicted"/>
<comment type="caution">
    <text evidence="1">The sequence shown here is derived from an EMBL/GenBank/DDBJ whole genome shotgun (WGS) entry which is preliminary data.</text>
</comment>